<dbReference type="Proteomes" id="UP000694620">
    <property type="component" value="Chromosome 1"/>
</dbReference>
<accession>A0A8C4RIW9</accession>
<proteinExistence type="predicted"/>
<reference evidence="3" key="2">
    <citation type="submission" date="2025-08" db="UniProtKB">
        <authorList>
            <consortium name="Ensembl"/>
        </authorList>
    </citation>
    <scope>IDENTIFICATION</scope>
</reference>
<evidence type="ECO:0000313" key="3">
    <source>
        <dbReference type="Ensembl" id="ENSECRP00000002363.1"/>
    </source>
</evidence>
<dbReference type="InterPro" id="IPR051261">
    <property type="entry name" value="NLR"/>
</dbReference>
<dbReference type="AlphaFoldDB" id="A0A8C4RIW9"/>
<evidence type="ECO:0000313" key="4">
    <source>
        <dbReference type="Proteomes" id="UP000694620"/>
    </source>
</evidence>
<keyword evidence="4" id="KW-1185">Reference proteome</keyword>
<name>A0A8C4RIW9_ERPCA</name>
<sequence>ILFHSCKIELESCGLTAQCCEALSSALSSEHSHLTELLLDNNNLENSGVHLLCKGLRNKICKLETLR</sequence>
<organism evidence="3 4">
    <name type="scientific">Erpetoichthys calabaricus</name>
    <name type="common">Rope fish</name>
    <name type="synonym">Calamoichthys calabaricus</name>
    <dbReference type="NCBI Taxonomy" id="27687"/>
    <lineage>
        <taxon>Eukaryota</taxon>
        <taxon>Metazoa</taxon>
        <taxon>Chordata</taxon>
        <taxon>Craniata</taxon>
        <taxon>Vertebrata</taxon>
        <taxon>Euteleostomi</taxon>
        <taxon>Actinopterygii</taxon>
        <taxon>Polypteriformes</taxon>
        <taxon>Polypteridae</taxon>
        <taxon>Erpetoichthys</taxon>
    </lineage>
</organism>
<evidence type="ECO:0000256" key="1">
    <source>
        <dbReference type="ARBA" id="ARBA00022614"/>
    </source>
</evidence>
<dbReference type="Ensembl" id="ENSECRT00000002392.1">
    <property type="protein sequence ID" value="ENSECRP00000002363.1"/>
    <property type="gene ID" value="ENSECRG00000001617.1"/>
</dbReference>
<dbReference type="SUPFAM" id="SSF52047">
    <property type="entry name" value="RNI-like"/>
    <property type="match status" value="1"/>
</dbReference>
<evidence type="ECO:0000256" key="2">
    <source>
        <dbReference type="ARBA" id="ARBA00022737"/>
    </source>
</evidence>
<dbReference type="InterPro" id="IPR032675">
    <property type="entry name" value="LRR_dom_sf"/>
</dbReference>
<dbReference type="Gene3D" id="3.80.10.10">
    <property type="entry name" value="Ribonuclease Inhibitor"/>
    <property type="match status" value="1"/>
</dbReference>
<keyword evidence="1" id="KW-0433">Leucine-rich repeat</keyword>
<reference evidence="3" key="1">
    <citation type="submission" date="2021-06" db="EMBL/GenBank/DDBJ databases">
        <authorList>
            <consortium name="Wellcome Sanger Institute Data Sharing"/>
        </authorList>
    </citation>
    <scope>NUCLEOTIDE SEQUENCE [LARGE SCALE GENOMIC DNA]</scope>
</reference>
<protein>
    <submittedName>
        <fullName evidence="3">Uncharacterized protein</fullName>
    </submittedName>
</protein>
<dbReference type="GeneTree" id="ENSGT00980000202407"/>
<keyword evidence="2" id="KW-0677">Repeat</keyword>
<dbReference type="PANTHER" id="PTHR24106">
    <property type="entry name" value="NACHT, LRR AND CARD DOMAINS-CONTAINING"/>
    <property type="match status" value="1"/>
</dbReference>
<reference evidence="3" key="3">
    <citation type="submission" date="2025-09" db="UniProtKB">
        <authorList>
            <consortium name="Ensembl"/>
        </authorList>
    </citation>
    <scope>IDENTIFICATION</scope>
</reference>